<name>A0A0C2XG02_AMAMK</name>
<dbReference type="Proteomes" id="UP000054549">
    <property type="component" value="Unassembled WGS sequence"/>
</dbReference>
<proteinExistence type="predicted"/>
<evidence type="ECO:0000313" key="3">
    <source>
        <dbReference type="Proteomes" id="UP000054549"/>
    </source>
</evidence>
<accession>A0A0C2XG02</accession>
<dbReference type="OrthoDB" id="5600085at2759"/>
<dbReference type="EMBL" id="KN818228">
    <property type="protein sequence ID" value="KIL68371.1"/>
    <property type="molecule type" value="Genomic_DNA"/>
</dbReference>
<gene>
    <name evidence="2" type="ORF">M378DRAFT_176591</name>
</gene>
<dbReference type="STRING" id="946122.A0A0C2XG02"/>
<feature type="region of interest" description="Disordered" evidence="1">
    <location>
        <begin position="15"/>
        <end position="44"/>
    </location>
</feature>
<dbReference type="HOGENOM" id="CLU_685070_0_0_1"/>
<evidence type="ECO:0000256" key="1">
    <source>
        <dbReference type="SAM" id="MobiDB-lite"/>
    </source>
</evidence>
<keyword evidence="3" id="KW-1185">Reference proteome</keyword>
<evidence type="ECO:0000313" key="2">
    <source>
        <dbReference type="EMBL" id="KIL68371.1"/>
    </source>
</evidence>
<organism evidence="2 3">
    <name type="scientific">Amanita muscaria (strain Koide BX008)</name>
    <dbReference type="NCBI Taxonomy" id="946122"/>
    <lineage>
        <taxon>Eukaryota</taxon>
        <taxon>Fungi</taxon>
        <taxon>Dikarya</taxon>
        <taxon>Basidiomycota</taxon>
        <taxon>Agaricomycotina</taxon>
        <taxon>Agaricomycetes</taxon>
        <taxon>Agaricomycetidae</taxon>
        <taxon>Agaricales</taxon>
        <taxon>Pluteineae</taxon>
        <taxon>Amanitaceae</taxon>
        <taxon>Amanita</taxon>
    </lineage>
</organism>
<dbReference type="InParanoid" id="A0A0C2XG02"/>
<reference evidence="2 3" key="1">
    <citation type="submission" date="2014-04" db="EMBL/GenBank/DDBJ databases">
        <title>Evolutionary Origins and Diversification of the Mycorrhizal Mutualists.</title>
        <authorList>
            <consortium name="DOE Joint Genome Institute"/>
            <consortium name="Mycorrhizal Genomics Consortium"/>
            <person name="Kohler A."/>
            <person name="Kuo A."/>
            <person name="Nagy L.G."/>
            <person name="Floudas D."/>
            <person name="Copeland A."/>
            <person name="Barry K.W."/>
            <person name="Cichocki N."/>
            <person name="Veneault-Fourrey C."/>
            <person name="LaButti K."/>
            <person name="Lindquist E.A."/>
            <person name="Lipzen A."/>
            <person name="Lundell T."/>
            <person name="Morin E."/>
            <person name="Murat C."/>
            <person name="Riley R."/>
            <person name="Ohm R."/>
            <person name="Sun H."/>
            <person name="Tunlid A."/>
            <person name="Henrissat B."/>
            <person name="Grigoriev I.V."/>
            <person name="Hibbett D.S."/>
            <person name="Martin F."/>
        </authorList>
    </citation>
    <scope>NUCLEOTIDE SEQUENCE [LARGE SCALE GENOMIC DNA]</scope>
    <source>
        <strain evidence="2 3">Koide BX008</strain>
    </source>
</reference>
<protein>
    <submittedName>
        <fullName evidence="2">Uncharacterized protein</fullName>
    </submittedName>
</protein>
<sequence>MSHILARVKELRPVLPRPASSNSSGSGPIHDLSSGVPHSHPTRYHVHDNVMFSPYGRAHERAHDHPLGYEKHPPIPPYQPFVKGENIYDQPMLDSDSFPLGSLPLMPSCGCGGATSREANNATIIPNVDTDSTANACLDSSFLLPPSSQQSNQRMAIDEWLRQVPLPTSAPNKTTFQSGIVQPEARRFGGNNFTDSTISTWDQAALLPSFNHRAQPCDDTRTHASTPEYSGSQCSCPPRSCQCPDRGYFFNSDVYNPISSVNGKALGEDERFSQLQMSHGMSRSDTHLVLPDLYQTRPYSTPLQKGLGTLRPNVDFPYSASTSALDGEADYVSNSQSVVQALLDLPILPNMSMTTPSLDVSWLMSTDDGAGVLPVYPYAMSSSGTDGTSSYDDLSMTLRTPL</sequence>
<dbReference type="AlphaFoldDB" id="A0A0C2XG02"/>